<proteinExistence type="predicted"/>
<protein>
    <submittedName>
        <fullName evidence="3">Response regulator transcription factor</fullName>
    </submittedName>
</protein>
<feature type="domain" description="Response regulatory" evidence="2">
    <location>
        <begin position="4"/>
        <end position="132"/>
    </location>
</feature>
<sequence>MFKKVLVSEDLGSISNGIISVLEALHIDNFIQVQYCDDAYLKIKKASQDKRPFDLLITDLSFKTDHREQKYASGEKLIKALKEEHLNIKIIAYSVEDRPQKVRNVMIDSKADAYVCKGRNGLKELDEAIAAVLNGHTYLSPKVGNALRETAPAEIDDYDVEVMKLLANGLSQDQISVNFQGHNIHPSSLSAIEKRILKLRNHFNANNSVHLISIAKDLGLI</sequence>
<keyword evidence="4" id="KW-1185">Reference proteome</keyword>
<reference evidence="3 4" key="1">
    <citation type="submission" date="2019-08" db="EMBL/GenBank/DDBJ databases">
        <title>Genome of Aequorivita antarctica SW49 (type strain).</title>
        <authorList>
            <person name="Bowman J.P."/>
        </authorList>
    </citation>
    <scope>NUCLEOTIDE SEQUENCE [LARGE SCALE GENOMIC DNA]</scope>
    <source>
        <strain evidence="3 4">SW49</strain>
    </source>
</reference>
<dbReference type="SUPFAM" id="SSF52172">
    <property type="entry name" value="CheY-like"/>
    <property type="match status" value="1"/>
</dbReference>
<evidence type="ECO:0000313" key="3">
    <source>
        <dbReference type="EMBL" id="TXD73826.1"/>
    </source>
</evidence>
<comment type="caution">
    <text evidence="3">The sequence shown here is derived from an EMBL/GenBank/DDBJ whole genome shotgun (WGS) entry which is preliminary data.</text>
</comment>
<name>A0A5C6Z1C1_9FLAO</name>
<gene>
    <name evidence="3" type="ORF">ESU54_04970</name>
</gene>
<dbReference type="OrthoDB" id="659223at2"/>
<dbReference type="AlphaFoldDB" id="A0A5C6Z1C1"/>
<dbReference type="InterPro" id="IPR001789">
    <property type="entry name" value="Sig_transdc_resp-reg_receiver"/>
</dbReference>
<dbReference type="EMBL" id="VORT01000003">
    <property type="protein sequence ID" value="TXD73826.1"/>
    <property type="molecule type" value="Genomic_DNA"/>
</dbReference>
<dbReference type="RefSeq" id="WP_111843545.1">
    <property type="nucleotide sequence ID" value="NZ_UEGI01000002.1"/>
</dbReference>
<evidence type="ECO:0000256" key="1">
    <source>
        <dbReference type="PROSITE-ProRule" id="PRU00169"/>
    </source>
</evidence>
<evidence type="ECO:0000259" key="2">
    <source>
        <dbReference type="PROSITE" id="PS50110"/>
    </source>
</evidence>
<feature type="modified residue" description="4-aspartylphosphate" evidence="1">
    <location>
        <position position="59"/>
    </location>
</feature>
<organism evidence="3 4">
    <name type="scientific">Aequorivita antarctica</name>
    <dbReference type="NCBI Taxonomy" id="153266"/>
    <lineage>
        <taxon>Bacteria</taxon>
        <taxon>Pseudomonadati</taxon>
        <taxon>Bacteroidota</taxon>
        <taxon>Flavobacteriia</taxon>
        <taxon>Flavobacteriales</taxon>
        <taxon>Flavobacteriaceae</taxon>
        <taxon>Aequorivita</taxon>
    </lineage>
</organism>
<keyword evidence="1" id="KW-0597">Phosphoprotein</keyword>
<accession>A0A5C6Z1C1</accession>
<dbReference type="Gene3D" id="3.40.50.2300">
    <property type="match status" value="1"/>
</dbReference>
<dbReference type="InterPro" id="IPR011006">
    <property type="entry name" value="CheY-like_superfamily"/>
</dbReference>
<dbReference type="PROSITE" id="PS50110">
    <property type="entry name" value="RESPONSE_REGULATORY"/>
    <property type="match status" value="1"/>
</dbReference>
<evidence type="ECO:0000313" key="4">
    <source>
        <dbReference type="Proteomes" id="UP000321497"/>
    </source>
</evidence>
<dbReference type="GO" id="GO:0000160">
    <property type="term" value="P:phosphorelay signal transduction system"/>
    <property type="evidence" value="ECO:0007669"/>
    <property type="project" value="InterPro"/>
</dbReference>
<dbReference type="Proteomes" id="UP000321497">
    <property type="component" value="Unassembled WGS sequence"/>
</dbReference>